<comment type="caution">
    <text evidence="2">The sequence shown here is derived from an EMBL/GenBank/DDBJ whole genome shotgun (WGS) entry which is preliminary data.</text>
</comment>
<reference evidence="2 3" key="1">
    <citation type="submission" date="2019-12" db="EMBL/GenBank/DDBJ databases">
        <title>Chitinophaga sp. strain ysch24 (GDMCC 1.1355), whole genome shotgun sequence.</title>
        <authorList>
            <person name="Zhang X."/>
        </authorList>
    </citation>
    <scope>NUCLEOTIDE SEQUENCE [LARGE SCALE GENOMIC DNA]</scope>
    <source>
        <strain evidence="3">ysch24</strain>
    </source>
</reference>
<evidence type="ECO:0000256" key="1">
    <source>
        <dbReference type="SAM" id="SignalP"/>
    </source>
</evidence>
<feature type="chain" id="PRO_5029494983" description="Helix-hairpin-helix domain-containing protein" evidence="1">
    <location>
        <begin position="21"/>
        <end position="651"/>
    </location>
</feature>
<keyword evidence="3" id="KW-1185">Reference proteome</keyword>
<evidence type="ECO:0000313" key="3">
    <source>
        <dbReference type="Proteomes" id="UP000461730"/>
    </source>
</evidence>
<keyword evidence="1" id="KW-0732">Signal</keyword>
<dbReference type="EMBL" id="WRXN01000010">
    <property type="protein sequence ID" value="MVT10777.1"/>
    <property type="molecule type" value="Genomic_DNA"/>
</dbReference>
<protein>
    <recommendedName>
        <fullName evidence="4">Helix-hairpin-helix domain-containing protein</fullName>
    </recommendedName>
</protein>
<sequence>MAGKGIILSLLICCHIHTFAQLPAATEEQLENRAAQREEDTEDDMQEQQREITVKHKISLNAADAGMLRSLGILSSLQISNFLSYRQQMGKLLSIYELQAVPGFDEETIRKLLPHVQTGNDLTPHYSWYDYLHKGAHTLLLRYGRQPEKSTEYMTTDSTPAHYLGSPDRYMLRYRYQLPGYISWGAVAEKDAGEKGMDFLSAHLFIRNYKCIKAFAMGDFTVNMGQGLLNWQSLAFGKGPAVMQVKREGELLRPYASSGEFLFYRGTGITLQKGNWQGTAFISWRQLDGNITNSSGYHRSAAEIEKRHSLTQLTTGGNITYEKPLWHISFNMIRQQYSTPVGGRAAPYNMFAFAGKQLAAVSMDYSFTWRNLHCFGESAVSDNGQPGLLHGILAGVCRNADLVILYRYYSRGYQSVYADAWGEYYKPANESGLYTGVSIKLSRQLKLDAYSDVFRFPWVQYRLPSPGGGREVLAALTYTPDKQTEVFIRYISSQKQQQAAGEQYFIKPGITVKKQSWRCQVKLQATKSIALKSRVEVTPQGSVLFQEVLYTPVKPAVQCHIRYTGYVTGGTENGLYTITRGVLYEYAVSRLSGSGRQYQAAMRWKVRHGLTVWIRYQLTENEDVSKKSLVICQLQYLFQGSYRELRMLNFR</sequence>
<dbReference type="Proteomes" id="UP000461730">
    <property type="component" value="Unassembled WGS sequence"/>
</dbReference>
<accession>A0A7K1U8S0</accession>
<organism evidence="2 3">
    <name type="scientific">Chitinophaga tropicalis</name>
    <dbReference type="NCBI Taxonomy" id="2683588"/>
    <lineage>
        <taxon>Bacteria</taxon>
        <taxon>Pseudomonadati</taxon>
        <taxon>Bacteroidota</taxon>
        <taxon>Chitinophagia</taxon>
        <taxon>Chitinophagales</taxon>
        <taxon>Chitinophagaceae</taxon>
        <taxon>Chitinophaga</taxon>
    </lineage>
</organism>
<dbReference type="SUPFAM" id="SSF47781">
    <property type="entry name" value="RuvA domain 2-like"/>
    <property type="match status" value="1"/>
</dbReference>
<dbReference type="AlphaFoldDB" id="A0A7K1U8S0"/>
<gene>
    <name evidence="2" type="ORF">GO493_21070</name>
</gene>
<evidence type="ECO:0000313" key="2">
    <source>
        <dbReference type="EMBL" id="MVT10777.1"/>
    </source>
</evidence>
<feature type="signal peptide" evidence="1">
    <location>
        <begin position="1"/>
        <end position="20"/>
    </location>
</feature>
<dbReference type="InterPro" id="IPR010994">
    <property type="entry name" value="RuvA_2-like"/>
</dbReference>
<dbReference type="RefSeq" id="WP_157308214.1">
    <property type="nucleotide sequence ID" value="NZ_WRXN01000010.1"/>
</dbReference>
<evidence type="ECO:0008006" key="4">
    <source>
        <dbReference type="Google" id="ProtNLM"/>
    </source>
</evidence>
<name>A0A7K1U8S0_9BACT</name>
<proteinExistence type="predicted"/>